<dbReference type="Gene3D" id="2.40.40.10">
    <property type="entry name" value="RlpA-like domain"/>
    <property type="match status" value="1"/>
</dbReference>
<sequence length="217" mass="23556">MSSRSDARFALSGKTETSQSSGVHAKATETVLGRLPESRNADVTEPAARETVAQRLSKIKSRQELIEKNKKYPVLHDDVSQFVGSVEVTATGYYAGVESTGKHPGHPQYGITSSGVKARKGVLSTIAADPKVFPMGTILYIPGYGYGIVADTGSAIKGNKIDLYFATKDQVYKEWGKRTVNVFVVRMGNGRVSEDTLRKWDEIWSPVQAAELSSLGL</sequence>
<name>A0A2V5KD44_9BACL</name>
<organism evidence="4 5">
    <name type="scientific">Paenibacillus flagellatus</name>
    <dbReference type="NCBI Taxonomy" id="2211139"/>
    <lineage>
        <taxon>Bacteria</taxon>
        <taxon>Bacillati</taxon>
        <taxon>Bacillota</taxon>
        <taxon>Bacilli</taxon>
        <taxon>Bacillales</taxon>
        <taxon>Paenibacillaceae</taxon>
        <taxon>Paenibacillus</taxon>
    </lineage>
</organism>
<dbReference type="GO" id="GO:0004553">
    <property type="term" value="F:hydrolase activity, hydrolyzing O-glycosyl compounds"/>
    <property type="evidence" value="ECO:0007669"/>
    <property type="project" value="InterPro"/>
</dbReference>
<dbReference type="InterPro" id="IPR036908">
    <property type="entry name" value="RlpA-like_sf"/>
</dbReference>
<evidence type="ECO:0000256" key="1">
    <source>
        <dbReference type="ARBA" id="ARBA00022729"/>
    </source>
</evidence>
<dbReference type="InterPro" id="IPR051933">
    <property type="entry name" value="Resuscitation_pf_RpfB"/>
</dbReference>
<proteinExistence type="predicted"/>
<keyword evidence="5" id="KW-1185">Reference proteome</keyword>
<dbReference type="PANTHER" id="PTHR39160:SF4">
    <property type="entry name" value="RESUSCITATION-PROMOTING FACTOR RPFB"/>
    <property type="match status" value="1"/>
</dbReference>
<dbReference type="Proteomes" id="UP000247476">
    <property type="component" value="Unassembled WGS sequence"/>
</dbReference>
<protein>
    <recommendedName>
        <fullName evidence="3">3D domain-containing protein</fullName>
    </recommendedName>
</protein>
<comment type="caution">
    <text evidence="4">The sequence shown here is derived from an EMBL/GenBank/DDBJ whole genome shotgun (WGS) entry which is preliminary data.</text>
</comment>
<feature type="domain" description="3D" evidence="3">
    <location>
        <begin position="124"/>
        <end position="185"/>
    </location>
</feature>
<accession>A0A2V5KD44</accession>
<dbReference type="GO" id="GO:0019867">
    <property type="term" value="C:outer membrane"/>
    <property type="evidence" value="ECO:0007669"/>
    <property type="project" value="InterPro"/>
</dbReference>
<feature type="region of interest" description="Disordered" evidence="2">
    <location>
        <begin position="1"/>
        <end position="49"/>
    </location>
</feature>
<evidence type="ECO:0000313" key="4">
    <source>
        <dbReference type="EMBL" id="PYI57589.1"/>
    </source>
</evidence>
<keyword evidence="1" id="KW-0732">Signal</keyword>
<dbReference type="OrthoDB" id="9798935at2"/>
<evidence type="ECO:0000259" key="3">
    <source>
        <dbReference type="Pfam" id="PF06725"/>
    </source>
</evidence>
<dbReference type="InterPro" id="IPR010611">
    <property type="entry name" value="3D_dom"/>
</dbReference>
<reference evidence="4 5" key="1">
    <citation type="submission" date="2018-05" db="EMBL/GenBank/DDBJ databases">
        <title>Paenibacillus flagellatus sp. nov., isolated from selenium mineral soil.</title>
        <authorList>
            <person name="Dai X."/>
        </authorList>
    </citation>
    <scope>NUCLEOTIDE SEQUENCE [LARGE SCALE GENOMIC DNA]</scope>
    <source>
        <strain evidence="4 5">DXL2</strain>
    </source>
</reference>
<dbReference type="PANTHER" id="PTHR39160">
    <property type="entry name" value="CELL WALL-BINDING PROTEIN YOCH"/>
    <property type="match status" value="1"/>
</dbReference>
<dbReference type="AlphaFoldDB" id="A0A2V5KD44"/>
<evidence type="ECO:0000256" key="2">
    <source>
        <dbReference type="SAM" id="MobiDB-lite"/>
    </source>
</evidence>
<dbReference type="Pfam" id="PF06725">
    <property type="entry name" value="3D"/>
    <property type="match status" value="1"/>
</dbReference>
<dbReference type="GO" id="GO:0009254">
    <property type="term" value="P:peptidoglycan turnover"/>
    <property type="evidence" value="ECO:0007669"/>
    <property type="project" value="InterPro"/>
</dbReference>
<dbReference type="EMBL" id="QJVJ01000001">
    <property type="protein sequence ID" value="PYI57589.1"/>
    <property type="molecule type" value="Genomic_DNA"/>
</dbReference>
<gene>
    <name evidence="4" type="ORF">DLM86_03055</name>
</gene>
<dbReference type="CDD" id="cd22786">
    <property type="entry name" value="DPBB_YuiC-like"/>
    <property type="match status" value="1"/>
</dbReference>
<dbReference type="SUPFAM" id="SSF50685">
    <property type="entry name" value="Barwin-like endoglucanases"/>
    <property type="match status" value="1"/>
</dbReference>
<evidence type="ECO:0000313" key="5">
    <source>
        <dbReference type="Proteomes" id="UP000247476"/>
    </source>
</evidence>